<dbReference type="Gene3D" id="3.10.450.50">
    <property type="match status" value="2"/>
</dbReference>
<dbReference type="KEGG" id="senf:GJR95_12245"/>
<feature type="chain" id="PRO_5027118434" description="SnoaL-like domain-containing protein" evidence="1">
    <location>
        <begin position="24"/>
        <end position="273"/>
    </location>
</feature>
<keyword evidence="1" id="KW-0732">Signal</keyword>
<keyword evidence="3" id="KW-1185">Reference proteome</keyword>
<evidence type="ECO:0000313" key="2">
    <source>
        <dbReference type="EMBL" id="QHV95733.1"/>
    </source>
</evidence>
<name>A0A6P1VRM7_9BACT</name>
<feature type="signal peptide" evidence="1">
    <location>
        <begin position="1"/>
        <end position="23"/>
    </location>
</feature>
<dbReference type="RefSeq" id="WP_162386142.1">
    <property type="nucleotide sequence ID" value="NZ_CP045997.1"/>
</dbReference>
<dbReference type="AlphaFoldDB" id="A0A6P1VRM7"/>
<proteinExistence type="predicted"/>
<reference evidence="2 3" key="1">
    <citation type="submission" date="2019-11" db="EMBL/GenBank/DDBJ databases">
        <title>Spirosoma endbachense sp. nov., isolated from a natural salt meadow.</title>
        <authorList>
            <person name="Rojas J."/>
            <person name="Ambika Manirajan B."/>
            <person name="Ratering S."/>
            <person name="Suarez C."/>
            <person name="Geissler-Plaum R."/>
            <person name="Schnell S."/>
        </authorList>
    </citation>
    <scope>NUCLEOTIDE SEQUENCE [LARGE SCALE GENOMIC DNA]</scope>
    <source>
        <strain evidence="2 3">I-24</strain>
    </source>
</reference>
<evidence type="ECO:0008006" key="4">
    <source>
        <dbReference type="Google" id="ProtNLM"/>
    </source>
</evidence>
<dbReference type="EMBL" id="CP045997">
    <property type="protein sequence ID" value="QHV95733.1"/>
    <property type="molecule type" value="Genomic_DNA"/>
</dbReference>
<sequence>MKAIKPFLFSLLLAFGSTSYGQATFTKVTFDDLMARYDKDPIKFLKTETAPDFQFLGSTIEDVNGTLAIYDRLQQLKRDYAAVNVRQYGQTGVATGLLTHMYAVKSSGNPYSIRELFTYVFTNEKGNTWKLVSAQHRPFVPPVADDEAAIKKVLEGLTAAVYARDFKTYLSHWADTKYASRIGSDLGNVVTKMVGDEYRKLITEAATKPGEPSKDKVTRENYLIRVNGGSAFVIFDQYNTRPDGTIRHSVEERYLERMNEEWKIVNVTVLVAK</sequence>
<dbReference type="SUPFAM" id="SSF54427">
    <property type="entry name" value="NTF2-like"/>
    <property type="match status" value="2"/>
</dbReference>
<evidence type="ECO:0000256" key="1">
    <source>
        <dbReference type="SAM" id="SignalP"/>
    </source>
</evidence>
<gene>
    <name evidence="2" type="ORF">GJR95_12245</name>
</gene>
<organism evidence="2 3">
    <name type="scientific">Spirosoma endbachense</name>
    <dbReference type="NCBI Taxonomy" id="2666025"/>
    <lineage>
        <taxon>Bacteria</taxon>
        <taxon>Pseudomonadati</taxon>
        <taxon>Bacteroidota</taxon>
        <taxon>Cytophagia</taxon>
        <taxon>Cytophagales</taxon>
        <taxon>Cytophagaceae</taxon>
        <taxon>Spirosoma</taxon>
    </lineage>
</organism>
<protein>
    <recommendedName>
        <fullName evidence="4">SnoaL-like domain-containing protein</fullName>
    </recommendedName>
</protein>
<evidence type="ECO:0000313" key="3">
    <source>
        <dbReference type="Proteomes" id="UP000464577"/>
    </source>
</evidence>
<accession>A0A6P1VRM7</accession>
<dbReference type="Proteomes" id="UP000464577">
    <property type="component" value="Chromosome"/>
</dbReference>
<dbReference type="InterPro" id="IPR032710">
    <property type="entry name" value="NTF2-like_dom_sf"/>
</dbReference>